<feature type="region of interest" description="Disordered" evidence="1">
    <location>
        <begin position="15"/>
        <end position="41"/>
    </location>
</feature>
<feature type="non-terminal residue" evidence="2">
    <location>
        <position position="41"/>
    </location>
</feature>
<organism evidence="2 3">
    <name type="scientific">Rotaria magnacalcarata</name>
    <dbReference type="NCBI Taxonomy" id="392030"/>
    <lineage>
        <taxon>Eukaryota</taxon>
        <taxon>Metazoa</taxon>
        <taxon>Spiralia</taxon>
        <taxon>Gnathifera</taxon>
        <taxon>Rotifera</taxon>
        <taxon>Eurotatoria</taxon>
        <taxon>Bdelloidea</taxon>
        <taxon>Philodinida</taxon>
        <taxon>Philodinidae</taxon>
        <taxon>Rotaria</taxon>
    </lineage>
</organism>
<gene>
    <name evidence="2" type="ORF">SMN809_LOCUS65320</name>
</gene>
<feature type="non-terminal residue" evidence="2">
    <location>
        <position position="1"/>
    </location>
</feature>
<name>A0A8S3GR07_9BILA</name>
<accession>A0A8S3GR07</accession>
<evidence type="ECO:0000256" key="1">
    <source>
        <dbReference type="SAM" id="MobiDB-lite"/>
    </source>
</evidence>
<comment type="caution">
    <text evidence="2">The sequence shown here is derived from an EMBL/GenBank/DDBJ whole genome shotgun (WGS) entry which is preliminary data.</text>
</comment>
<dbReference type="EMBL" id="CAJOBI010308051">
    <property type="protein sequence ID" value="CAF5169074.1"/>
    <property type="molecule type" value="Genomic_DNA"/>
</dbReference>
<evidence type="ECO:0000313" key="3">
    <source>
        <dbReference type="Proteomes" id="UP000676336"/>
    </source>
</evidence>
<protein>
    <submittedName>
        <fullName evidence="2">Uncharacterized protein</fullName>
    </submittedName>
</protein>
<sequence>IPPFGGAVKFTLRSPPFGWKPPPDWNPLRLPNPELDPPRSL</sequence>
<dbReference type="Proteomes" id="UP000676336">
    <property type="component" value="Unassembled WGS sequence"/>
</dbReference>
<evidence type="ECO:0000313" key="2">
    <source>
        <dbReference type="EMBL" id="CAF5169074.1"/>
    </source>
</evidence>
<reference evidence="2" key="1">
    <citation type="submission" date="2021-02" db="EMBL/GenBank/DDBJ databases">
        <authorList>
            <person name="Nowell W R."/>
        </authorList>
    </citation>
    <scope>NUCLEOTIDE SEQUENCE</scope>
</reference>
<proteinExistence type="predicted"/>
<dbReference type="AlphaFoldDB" id="A0A8S3GR07"/>